<gene>
    <name evidence="2" type="ORF">SAMN04488027_10418</name>
</gene>
<dbReference type="AlphaFoldDB" id="A0A1G7VNL1"/>
<keyword evidence="3" id="KW-1185">Reference proteome</keyword>
<evidence type="ECO:0000256" key="1">
    <source>
        <dbReference type="SAM" id="MobiDB-lite"/>
    </source>
</evidence>
<accession>A0A1G7VNL1</accession>
<name>A0A1G7VNL1_9FLAO</name>
<feature type="region of interest" description="Disordered" evidence="1">
    <location>
        <begin position="46"/>
        <end position="67"/>
    </location>
</feature>
<sequence length="67" mass="7786">MDENANIESNFHFQEESNFSLAIMLNQKKSCFKRNSPFKLSLVLDYNPNSTPRERESKEPPSLLIPL</sequence>
<protein>
    <submittedName>
        <fullName evidence="2">Uncharacterized protein</fullName>
    </submittedName>
</protein>
<evidence type="ECO:0000313" key="2">
    <source>
        <dbReference type="EMBL" id="SDG61171.1"/>
    </source>
</evidence>
<dbReference type="EMBL" id="FNCW01000004">
    <property type="protein sequence ID" value="SDG61171.1"/>
    <property type="molecule type" value="Genomic_DNA"/>
</dbReference>
<reference evidence="2 3" key="1">
    <citation type="submission" date="2016-10" db="EMBL/GenBank/DDBJ databases">
        <authorList>
            <person name="de Groot N.N."/>
        </authorList>
    </citation>
    <scope>NUCLEOTIDE SEQUENCE [LARGE SCALE GENOMIC DNA]</scope>
    <source>
        <strain evidence="2 3">DSM 19803</strain>
    </source>
</reference>
<dbReference type="Proteomes" id="UP000199296">
    <property type="component" value="Unassembled WGS sequence"/>
</dbReference>
<organism evidence="2 3">
    <name type="scientific">Psychroflexus sediminis</name>
    <dbReference type="NCBI Taxonomy" id="470826"/>
    <lineage>
        <taxon>Bacteria</taxon>
        <taxon>Pseudomonadati</taxon>
        <taxon>Bacteroidota</taxon>
        <taxon>Flavobacteriia</taxon>
        <taxon>Flavobacteriales</taxon>
        <taxon>Flavobacteriaceae</taxon>
        <taxon>Psychroflexus</taxon>
    </lineage>
</organism>
<proteinExistence type="predicted"/>
<evidence type="ECO:0000313" key="3">
    <source>
        <dbReference type="Proteomes" id="UP000199296"/>
    </source>
</evidence>